<organism evidence="1 2">
    <name type="scientific">Haloplanus salinus</name>
    <dbReference type="NCBI Taxonomy" id="1126245"/>
    <lineage>
        <taxon>Archaea</taxon>
        <taxon>Methanobacteriati</taxon>
        <taxon>Methanobacteriota</taxon>
        <taxon>Stenosarchaea group</taxon>
        <taxon>Halobacteria</taxon>
        <taxon>Halobacteriales</taxon>
        <taxon>Haloferacaceae</taxon>
        <taxon>Haloplanus</taxon>
    </lineage>
</organism>
<sequence>MSLSLGGSRRAVFTAIVLVTMVTATGAAITSGQSADPSADTVLNDTRDRYANAESLVTTADVTVSNDTANRTATVDVAAAGNQSRTVVTAPNATYRFGVNESIAWYVGPNRTAAWDRNASVRPAGNASVSTALTDRSLDDREDVSTEYLRRGSDDGIDAHVIEMRHDDGEGTATLWIAQSDSRLLRAEMTDGTNRTTVDYTDTQFNVSVHNSTFDPPADRIAVTSIERYDTFAAVQANTSLDLPELDATFREASVLTRSSSTTVAQEYRDAGDNVTVVSTTSDREFDRENATAVTVNGHDANLTTVRDRAVVYWERDGVTTAVVVDASEDRALELARRLDA</sequence>
<dbReference type="OrthoDB" id="214152at2157"/>
<reference evidence="1 2" key="1">
    <citation type="submission" date="2018-07" db="EMBL/GenBank/DDBJ databases">
        <title>Genome sequences of Haloplanus salinus JCM 18368T.</title>
        <authorList>
            <person name="Kim Y.B."/>
            <person name="Roh S.W."/>
        </authorList>
    </citation>
    <scope>NUCLEOTIDE SEQUENCE [LARGE SCALE GENOMIC DNA]</scope>
    <source>
        <strain evidence="1 2">JCM 18368</strain>
    </source>
</reference>
<evidence type="ECO:0000313" key="1">
    <source>
        <dbReference type="EMBL" id="RCU48179.1"/>
    </source>
</evidence>
<dbReference type="AlphaFoldDB" id="A0A368NFR4"/>
<dbReference type="PANTHER" id="PTHR37507:SF2">
    <property type="entry name" value="SPORULATION PROTEIN YDCC"/>
    <property type="match status" value="1"/>
</dbReference>
<comment type="caution">
    <text evidence="1">The sequence shown here is derived from an EMBL/GenBank/DDBJ whole genome shotgun (WGS) entry which is preliminary data.</text>
</comment>
<proteinExistence type="predicted"/>
<dbReference type="EMBL" id="QPHM01000001">
    <property type="protein sequence ID" value="RCU48179.1"/>
    <property type="molecule type" value="Genomic_DNA"/>
</dbReference>
<dbReference type="PANTHER" id="PTHR37507">
    <property type="entry name" value="SPORULATION PROTEIN YDCC"/>
    <property type="match status" value="1"/>
</dbReference>
<dbReference type="InterPro" id="IPR052944">
    <property type="entry name" value="Sporulation_related"/>
</dbReference>
<name>A0A368NFR4_9EURY</name>
<dbReference type="Proteomes" id="UP000252189">
    <property type="component" value="Unassembled WGS sequence"/>
</dbReference>
<evidence type="ECO:0000313" key="2">
    <source>
        <dbReference type="Proteomes" id="UP000252189"/>
    </source>
</evidence>
<accession>A0A368NFR4</accession>
<dbReference type="Gene3D" id="2.50.20.10">
    <property type="entry name" value="Lipoprotein localisation LolA/LolB/LppX"/>
    <property type="match status" value="1"/>
</dbReference>
<dbReference type="RefSeq" id="WP_114449814.1">
    <property type="nucleotide sequence ID" value="NZ_QPHM01000001.1"/>
</dbReference>
<protein>
    <submittedName>
        <fullName evidence="1">DUF2092 domain-containing protein</fullName>
    </submittedName>
</protein>
<gene>
    <name evidence="1" type="ORF">DU504_13210</name>
</gene>
<keyword evidence="2" id="KW-1185">Reference proteome</keyword>